<evidence type="ECO:0000313" key="10">
    <source>
        <dbReference type="Proteomes" id="UP000603453"/>
    </source>
</evidence>
<dbReference type="PROSITE" id="PS50089">
    <property type="entry name" value="ZF_RING_2"/>
    <property type="match status" value="1"/>
</dbReference>
<feature type="domain" description="RING-type" evidence="8">
    <location>
        <begin position="231"/>
        <end position="292"/>
    </location>
</feature>
<dbReference type="InterPro" id="IPR040176">
    <property type="entry name" value="RNF121/RNF175"/>
</dbReference>
<dbReference type="AlphaFoldDB" id="A0A8H7QVE6"/>
<dbReference type="Gene3D" id="3.30.40.10">
    <property type="entry name" value="Zinc/RING finger domain, C3HC4 (zinc finger)"/>
    <property type="match status" value="1"/>
</dbReference>
<dbReference type="SUPFAM" id="SSF57850">
    <property type="entry name" value="RING/U-box"/>
    <property type="match status" value="1"/>
</dbReference>
<keyword evidence="2 7" id="KW-0812">Transmembrane</keyword>
<reference evidence="9" key="1">
    <citation type="submission" date="2020-12" db="EMBL/GenBank/DDBJ databases">
        <title>Metabolic potential, ecology and presence of endohyphal bacteria is reflected in genomic diversity of Mucoromycotina.</title>
        <authorList>
            <person name="Muszewska A."/>
            <person name="Okrasinska A."/>
            <person name="Steczkiewicz K."/>
            <person name="Drgas O."/>
            <person name="Orlowska M."/>
            <person name="Perlinska-Lenart U."/>
            <person name="Aleksandrzak-Piekarczyk T."/>
            <person name="Szatraj K."/>
            <person name="Zielenkiewicz U."/>
            <person name="Pilsyk S."/>
            <person name="Malc E."/>
            <person name="Mieczkowski P."/>
            <person name="Kruszewska J.S."/>
            <person name="Biernat P."/>
            <person name="Pawlowska J."/>
        </authorList>
    </citation>
    <scope>NUCLEOTIDE SEQUENCE</scope>
    <source>
        <strain evidence="9">WA0000017839</strain>
    </source>
</reference>
<feature type="transmembrane region" description="Helical" evidence="7">
    <location>
        <begin position="147"/>
        <end position="174"/>
    </location>
</feature>
<comment type="subcellular location">
    <subcellularLocation>
        <location evidence="1">Membrane</location>
        <topology evidence="1">Multi-pass membrane protein</topology>
    </subcellularLocation>
</comment>
<dbReference type="Proteomes" id="UP000603453">
    <property type="component" value="Unassembled WGS sequence"/>
</dbReference>
<evidence type="ECO:0000256" key="1">
    <source>
        <dbReference type="ARBA" id="ARBA00004141"/>
    </source>
</evidence>
<evidence type="ECO:0000256" key="6">
    <source>
        <dbReference type="PROSITE-ProRule" id="PRU00175"/>
    </source>
</evidence>
<feature type="transmembrane region" description="Helical" evidence="7">
    <location>
        <begin position="180"/>
        <end position="198"/>
    </location>
</feature>
<feature type="transmembrane region" description="Helical" evidence="7">
    <location>
        <begin position="319"/>
        <end position="340"/>
    </location>
</feature>
<evidence type="ECO:0000313" key="9">
    <source>
        <dbReference type="EMBL" id="KAG2199451.1"/>
    </source>
</evidence>
<evidence type="ECO:0000256" key="5">
    <source>
        <dbReference type="ARBA" id="ARBA00023136"/>
    </source>
</evidence>
<evidence type="ECO:0000256" key="3">
    <source>
        <dbReference type="ARBA" id="ARBA00022723"/>
    </source>
</evidence>
<dbReference type="PANTHER" id="PTHR13407:SF0">
    <property type="entry name" value="FI05221P"/>
    <property type="match status" value="1"/>
</dbReference>
<accession>A0A8H7QVE6</accession>
<dbReference type="OrthoDB" id="8062037at2759"/>
<protein>
    <recommendedName>
        <fullName evidence="8">RING-type domain-containing protein</fullName>
    </recommendedName>
</protein>
<feature type="transmembrane region" description="Helical" evidence="7">
    <location>
        <begin position="85"/>
        <end position="104"/>
    </location>
</feature>
<dbReference type="InterPro" id="IPR001841">
    <property type="entry name" value="Znf_RING"/>
</dbReference>
<dbReference type="EMBL" id="JAEPRD010000096">
    <property type="protein sequence ID" value="KAG2199451.1"/>
    <property type="molecule type" value="Genomic_DNA"/>
</dbReference>
<keyword evidence="3" id="KW-0479">Metal-binding</keyword>
<proteinExistence type="predicted"/>
<gene>
    <name evidence="9" type="ORF">INT47_011563</name>
</gene>
<keyword evidence="5 7" id="KW-0472">Membrane</keyword>
<evidence type="ECO:0000256" key="2">
    <source>
        <dbReference type="ARBA" id="ARBA00022692"/>
    </source>
</evidence>
<dbReference type="Pfam" id="PF13639">
    <property type="entry name" value="zf-RING_2"/>
    <property type="match status" value="1"/>
</dbReference>
<evidence type="ECO:0000256" key="4">
    <source>
        <dbReference type="ARBA" id="ARBA00022989"/>
    </source>
</evidence>
<keyword evidence="6" id="KW-0862">Zinc</keyword>
<comment type="caution">
    <text evidence="9">The sequence shown here is derived from an EMBL/GenBank/DDBJ whole genome shotgun (WGS) entry which is preliminary data.</text>
</comment>
<dbReference type="GO" id="GO:0036503">
    <property type="term" value="P:ERAD pathway"/>
    <property type="evidence" value="ECO:0007669"/>
    <property type="project" value="TreeGrafter"/>
</dbReference>
<evidence type="ECO:0000259" key="8">
    <source>
        <dbReference type="PROSITE" id="PS50089"/>
    </source>
</evidence>
<feature type="transmembrane region" description="Helical" evidence="7">
    <location>
        <begin position="59"/>
        <end position="78"/>
    </location>
</feature>
<name>A0A8H7QVE6_9FUNG</name>
<dbReference type="GO" id="GO:0061630">
    <property type="term" value="F:ubiquitin protein ligase activity"/>
    <property type="evidence" value="ECO:0007669"/>
    <property type="project" value="TreeGrafter"/>
</dbReference>
<dbReference type="GO" id="GO:0005789">
    <property type="term" value="C:endoplasmic reticulum membrane"/>
    <property type="evidence" value="ECO:0007669"/>
    <property type="project" value="TreeGrafter"/>
</dbReference>
<dbReference type="PANTHER" id="PTHR13407">
    <property type="entry name" value="RNF121 PROTEIN"/>
    <property type="match status" value="1"/>
</dbReference>
<sequence>MNMEHEGHEGHDGAFTSAWLEGSLSDEQINGLTAEQRANYDIQLEYLVEHKGHESQHEIMAFILLFALFASQFLILYWKKKHYKSYQAISLGGLYFFPMMFGIYAGWYRFLIFWILFSILNGFVIYKASRKPLEAMTPRMVYKWFTVLYNVSFVVGLIGYLIVLGVFFGIFALFGVGPEFIQVGVLLLSYGLYFGVLGRDFVEICTDRMAATIGYYTKDGLPNKYLGDGICAVCNHATSATTGHIALHNDPALRPMFSDDPVHQLTCKHVFHEKCIRGWVMIGKKDICPYCKEKVDLKQFKRNPWDTQQQLYLNLLDGVRYLVVWQPIIFGAVQLAYYLFGLD</sequence>
<dbReference type="InterPro" id="IPR013083">
    <property type="entry name" value="Znf_RING/FYVE/PHD"/>
</dbReference>
<keyword evidence="10" id="KW-1185">Reference proteome</keyword>
<organism evidence="9 10">
    <name type="scientific">Mucor saturninus</name>
    <dbReference type="NCBI Taxonomy" id="64648"/>
    <lineage>
        <taxon>Eukaryota</taxon>
        <taxon>Fungi</taxon>
        <taxon>Fungi incertae sedis</taxon>
        <taxon>Mucoromycota</taxon>
        <taxon>Mucoromycotina</taxon>
        <taxon>Mucoromycetes</taxon>
        <taxon>Mucorales</taxon>
        <taxon>Mucorineae</taxon>
        <taxon>Mucoraceae</taxon>
        <taxon>Mucor</taxon>
    </lineage>
</organism>
<dbReference type="GO" id="GO:0000139">
    <property type="term" value="C:Golgi membrane"/>
    <property type="evidence" value="ECO:0007669"/>
    <property type="project" value="TreeGrafter"/>
</dbReference>
<keyword evidence="6" id="KW-0863">Zinc-finger</keyword>
<evidence type="ECO:0000256" key="7">
    <source>
        <dbReference type="SAM" id="Phobius"/>
    </source>
</evidence>
<keyword evidence="4 7" id="KW-1133">Transmembrane helix</keyword>
<feature type="transmembrane region" description="Helical" evidence="7">
    <location>
        <begin position="110"/>
        <end position="126"/>
    </location>
</feature>
<dbReference type="GO" id="GO:0008270">
    <property type="term" value="F:zinc ion binding"/>
    <property type="evidence" value="ECO:0007669"/>
    <property type="project" value="UniProtKB-KW"/>
</dbReference>
<dbReference type="SMART" id="SM00184">
    <property type="entry name" value="RING"/>
    <property type="match status" value="1"/>
</dbReference>